<dbReference type="Proteomes" id="UP001237642">
    <property type="component" value="Unassembled WGS sequence"/>
</dbReference>
<dbReference type="Gene3D" id="1.20.1160.11">
    <property type="entry name" value="Paired amphipathic helix"/>
    <property type="match status" value="1"/>
</dbReference>
<comment type="caution">
    <text evidence="5">The sequence shown here is derived from an EMBL/GenBank/DDBJ whole genome shotgun (WGS) entry which is preliminary data.</text>
</comment>
<name>A0AAD8MIN7_9APIA</name>
<evidence type="ECO:0000256" key="1">
    <source>
        <dbReference type="ARBA" id="ARBA00004123"/>
    </source>
</evidence>
<proteinExistence type="predicted"/>
<feature type="compositionally biased region" description="Low complexity" evidence="4">
    <location>
        <begin position="14"/>
        <end position="23"/>
    </location>
</feature>
<comment type="subcellular location">
    <subcellularLocation>
        <location evidence="1 3">Nucleus</location>
    </subcellularLocation>
</comment>
<dbReference type="GO" id="GO:0000785">
    <property type="term" value="C:chromatin"/>
    <property type="evidence" value="ECO:0007669"/>
    <property type="project" value="TreeGrafter"/>
</dbReference>
<dbReference type="PANTHER" id="PTHR12346">
    <property type="entry name" value="SIN3B-RELATED"/>
    <property type="match status" value="1"/>
</dbReference>
<organism evidence="5 6">
    <name type="scientific">Heracleum sosnowskyi</name>
    <dbReference type="NCBI Taxonomy" id="360622"/>
    <lineage>
        <taxon>Eukaryota</taxon>
        <taxon>Viridiplantae</taxon>
        <taxon>Streptophyta</taxon>
        <taxon>Embryophyta</taxon>
        <taxon>Tracheophyta</taxon>
        <taxon>Spermatophyta</taxon>
        <taxon>Magnoliopsida</taxon>
        <taxon>eudicotyledons</taxon>
        <taxon>Gunneridae</taxon>
        <taxon>Pentapetalae</taxon>
        <taxon>asterids</taxon>
        <taxon>campanulids</taxon>
        <taxon>Apiales</taxon>
        <taxon>Apiaceae</taxon>
        <taxon>Apioideae</taxon>
        <taxon>apioid superclade</taxon>
        <taxon>Tordylieae</taxon>
        <taxon>Tordyliinae</taxon>
        <taxon>Heracleum</taxon>
    </lineage>
</organism>
<dbReference type="GO" id="GO:0000118">
    <property type="term" value="C:histone deacetylase complex"/>
    <property type="evidence" value="ECO:0007669"/>
    <property type="project" value="TreeGrafter"/>
</dbReference>
<dbReference type="InterPro" id="IPR039774">
    <property type="entry name" value="Sin3-like"/>
</dbReference>
<dbReference type="Pfam" id="PF02671">
    <property type="entry name" value="PAH"/>
    <property type="match status" value="1"/>
</dbReference>
<evidence type="ECO:0000313" key="5">
    <source>
        <dbReference type="EMBL" id="KAK1374327.1"/>
    </source>
</evidence>
<keyword evidence="6" id="KW-1185">Reference proteome</keyword>
<protein>
    <recommendedName>
        <fullName evidence="7">Paired amphipathic helix protein Sin3-like 2</fullName>
    </recommendedName>
</protein>
<dbReference type="SUPFAM" id="SSF47762">
    <property type="entry name" value="PAH2 domain"/>
    <property type="match status" value="1"/>
</dbReference>
<gene>
    <name evidence="5" type="ORF">POM88_030520</name>
</gene>
<dbReference type="GO" id="GO:0000122">
    <property type="term" value="P:negative regulation of transcription by RNA polymerase II"/>
    <property type="evidence" value="ECO:0007669"/>
    <property type="project" value="TreeGrafter"/>
</dbReference>
<dbReference type="GO" id="GO:0003714">
    <property type="term" value="F:transcription corepressor activity"/>
    <property type="evidence" value="ECO:0007669"/>
    <property type="project" value="InterPro"/>
</dbReference>
<keyword evidence="2 3" id="KW-0539">Nucleus</keyword>
<reference evidence="5" key="2">
    <citation type="submission" date="2023-05" db="EMBL/GenBank/DDBJ databases">
        <authorList>
            <person name="Schelkunov M.I."/>
        </authorList>
    </citation>
    <scope>NUCLEOTIDE SEQUENCE</scope>
    <source>
        <strain evidence="5">Hsosn_3</strain>
        <tissue evidence="5">Leaf</tissue>
    </source>
</reference>
<feature type="region of interest" description="Disordered" evidence="4">
    <location>
        <begin position="1"/>
        <end position="45"/>
    </location>
</feature>
<dbReference type="PANTHER" id="PTHR12346:SF29">
    <property type="entry name" value="HISTONE DEACETYLASE INTERACTING DOMAIN-CONTAINING PROTEIN"/>
    <property type="match status" value="1"/>
</dbReference>
<dbReference type="EMBL" id="JAUIZM010000007">
    <property type="protein sequence ID" value="KAK1374327.1"/>
    <property type="molecule type" value="Genomic_DNA"/>
</dbReference>
<evidence type="ECO:0008006" key="7">
    <source>
        <dbReference type="Google" id="ProtNLM"/>
    </source>
</evidence>
<evidence type="ECO:0000256" key="2">
    <source>
        <dbReference type="ARBA" id="ARBA00023242"/>
    </source>
</evidence>
<reference evidence="5" key="1">
    <citation type="submission" date="2023-02" db="EMBL/GenBank/DDBJ databases">
        <title>Genome of toxic invasive species Heracleum sosnowskyi carries increased number of genes despite the absence of recent whole-genome duplications.</title>
        <authorList>
            <person name="Schelkunov M."/>
            <person name="Shtratnikova V."/>
            <person name="Makarenko M."/>
            <person name="Klepikova A."/>
            <person name="Omelchenko D."/>
            <person name="Novikova G."/>
            <person name="Obukhova E."/>
            <person name="Bogdanov V."/>
            <person name="Penin A."/>
            <person name="Logacheva M."/>
        </authorList>
    </citation>
    <scope>NUCLEOTIDE SEQUENCE</scope>
    <source>
        <strain evidence="5">Hsosn_3</strain>
        <tissue evidence="5">Leaf</tissue>
    </source>
</reference>
<dbReference type="FunFam" id="1.20.1160.11:FF:000001">
    <property type="entry name" value="Paired amphipathic helix protein Sin3"/>
    <property type="match status" value="1"/>
</dbReference>
<evidence type="ECO:0000313" key="6">
    <source>
        <dbReference type="Proteomes" id="UP001237642"/>
    </source>
</evidence>
<dbReference type="InterPro" id="IPR036600">
    <property type="entry name" value="PAH_sf"/>
</dbReference>
<accession>A0AAD8MIN7</accession>
<dbReference type="PROSITE" id="PS51477">
    <property type="entry name" value="PAH"/>
    <property type="match status" value="1"/>
</dbReference>
<dbReference type="AlphaFoldDB" id="A0AAD8MIN7"/>
<evidence type="ECO:0000256" key="4">
    <source>
        <dbReference type="SAM" id="MobiDB-lite"/>
    </source>
</evidence>
<evidence type="ECO:0000256" key="3">
    <source>
        <dbReference type="PROSITE-ProRule" id="PRU00810"/>
    </source>
</evidence>
<dbReference type="InterPro" id="IPR003822">
    <property type="entry name" value="PAH"/>
</dbReference>
<feature type="compositionally biased region" description="Polar residues" evidence="4">
    <location>
        <begin position="24"/>
        <end position="34"/>
    </location>
</feature>
<sequence length="194" mass="21399">MDNLAVSASPIKTSSDSSSGESGQTQLTGASRNKAQGGGVATSSVRRRVTTDDALSFTLEVKQTFQAEREKYKEYLDVLVDFNFNRIGVDAVVGRVKELLKGHDGLLDGFRIFLPDGYEIYSEALFSRLLLDANGVLKVSDFDLSALPQQVRVSSLVCRVYVYVTSWKRAQRSNVKKQVVENRECQGACMDIST</sequence>